<dbReference type="STRING" id="1147123.SAMN05443428_13717"/>
<protein>
    <submittedName>
        <fullName evidence="1">Loader and inhibitor of phage G40P</fullName>
    </submittedName>
</protein>
<proteinExistence type="predicted"/>
<dbReference type="EMBL" id="FUYH01000037">
    <property type="protein sequence ID" value="SKA99665.1"/>
    <property type="molecule type" value="Genomic_DNA"/>
</dbReference>
<evidence type="ECO:0000313" key="2">
    <source>
        <dbReference type="Proteomes" id="UP000190105"/>
    </source>
</evidence>
<keyword evidence="2" id="KW-1185">Reference proteome</keyword>
<reference evidence="2" key="1">
    <citation type="submission" date="2017-02" db="EMBL/GenBank/DDBJ databases">
        <authorList>
            <person name="Varghese N."/>
            <person name="Submissions S."/>
        </authorList>
    </citation>
    <scope>NUCLEOTIDE SEQUENCE [LARGE SCALE GENOMIC DNA]</scope>
    <source>
        <strain evidence="2">USBA 833</strain>
    </source>
</reference>
<gene>
    <name evidence="1" type="ORF">SAMN05443428_13717</name>
</gene>
<dbReference type="Proteomes" id="UP000190105">
    <property type="component" value="Unassembled WGS sequence"/>
</dbReference>
<name>A0A1T4YEJ8_9CLOT</name>
<dbReference type="RefSeq" id="WP_242948760.1">
    <property type="nucleotide sequence ID" value="NZ_FUYH01000037.1"/>
</dbReference>
<accession>A0A1T4YEJ8</accession>
<dbReference type="Gene3D" id="1.10.8.200">
    <property type="entry name" value="Replisome organizer (g39p helicase loader/inhibitor protein)"/>
    <property type="match status" value="1"/>
</dbReference>
<evidence type="ECO:0000313" key="1">
    <source>
        <dbReference type="EMBL" id="SKA99665.1"/>
    </source>
</evidence>
<sequence length="174" mass="19895">MVKSEVAKLLAVLAAAYSKFEVNDIKLQLWYEMLSDISYEAAQCAVKKYICERSFPPSIADIREAVADIYDGDNVKDAGAAWGEVVKCIRDYGMYRFDEALLNMSEKTAMVVKQISWSEICLCENLSVIRGQFMKMYEILEKRERGDKLMPQGVREQIKRVAMKRNDDEAKLIG</sequence>
<dbReference type="AlphaFoldDB" id="A0A1T4YEJ8"/>
<organism evidence="1 2">
    <name type="scientific">Caloramator quimbayensis</name>
    <dbReference type="NCBI Taxonomy" id="1147123"/>
    <lineage>
        <taxon>Bacteria</taxon>
        <taxon>Bacillati</taxon>
        <taxon>Bacillota</taxon>
        <taxon>Clostridia</taxon>
        <taxon>Eubacteriales</taxon>
        <taxon>Clostridiaceae</taxon>
        <taxon>Caloramator</taxon>
    </lineage>
</organism>